<feature type="signal peptide" evidence="1">
    <location>
        <begin position="1"/>
        <end position="30"/>
    </location>
</feature>
<evidence type="ECO:0000313" key="3">
    <source>
        <dbReference type="EMBL" id="ORJ53667.1"/>
    </source>
</evidence>
<feature type="domain" description="Lcl C-terminal" evidence="2">
    <location>
        <begin position="53"/>
        <end position="182"/>
    </location>
</feature>
<feature type="chain" id="PRO_5010881114" description="Lcl C-terminal domain-containing protein" evidence="1">
    <location>
        <begin position="31"/>
        <end position="185"/>
    </location>
</feature>
<name>A0A1X0XLG4_9BACT</name>
<accession>A0A1X0XLG4</accession>
<keyword evidence="1" id="KW-0732">Signal</keyword>
<dbReference type="STRING" id="1969733.B5V00_16330"/>
<dbReference type="Proteomes" id="UP000193136">
    <property type="component" value="Unassembled WGS sequence"/>
</dbReference>
<evidence type="ECO:0000313" key="4">
    <source>
        <dbReference type="Proteomes" id="UP000193136"/>
    </source>
</evidence>
<keyword evidence="4" id="KW-1185">Reference proteome</keyword>
<dbReference type="EMBL" id="NAAD01000037">
    <property type="protein sequence ID" value="ORJ53667.1"/>
    <property type="molecule type" value="Genomic_DNA"/>
</dbReference>
<evidence type="ECO:0000256" key="1">
    <source>
        <dbReference type="SAM" id="SignalP"/>
    </source>
</evidence>
<dbReference type="PANTHER" id="PTHR35812:SF1">
    <property type="entry name" value="LIPOPROTEIN"/>
    <property type="match status" value="1"/>
</dbReference>
<dbReference type="InterPro" id="IPR011460">
    <property type="entry name" value="Lcl_C"/>
</dbReference>
<organism evidence="3 4">
    <name type="scientific">Geothermobacter hydrogeniphilus</name>
    <dbReference type="NCBI Taxonomy" id="1969733"/>
    <lineage>
        <taxon>Bacteria</taxon>
        <taxon>Pseudomonadati</taxon>
        <taxon>Thermodesulfobacteriota</taxon>
        <taxon>Desulfuromonadia</taxon>
        <taxon>Desulfuromonadales</taxon>
        <taxon>Geothermobacteraceae</taxon>
        <taxon>Geothermobacter</taxon>
    </lineage>
</organism>
<reference evidence="3 4" key="1">
    <citation type="submission" date="2017-03" db="EMBL/GenBank/DDBJ databases">
        <title>Genome sequence of Geothermobacter sp. EPR-M, Deep-Sea Iron Reducer.</title>
        <authorList>
            <person name="Tully B."/>
            <person name="Savalia P."/>
            <person name="Abuyen K."/>
            <person name="Baughan C."/>
            <person name="Romero E."/>
            <person name="Ronkowski C."/>
            <person name="Torres B."/>
            <person name="Tremblay J."/>
            <person name="Trujillo A."/>
            <person name="Tyler M."/>
            <person name="Perez-Rodriguez I."/>
            <person name="Amend J."/>
        </authorList>
    </citation>
    <scope>NUCLEOTIDE SEQUENCE [LARGE SCALE GENOMIC DNA]</scope>
    <source>
        <strain evidence="3 4">EPR-M</strain>
    </source>
</reference>
<evidence type="ECO:0000259" key="2">
    <source>
        <dbReference type="Pfam" id="PF07603"/>
    </source>
</evidence>
<protein>
    <recommendedName>
        <fullName evidence="2">Lcl C-terminal domain-containing protein</fullName>
    </recommendedName>
</protein>
<proteinExistence type="predicted"/>
<dbReference type="Pfam" id="PF07603">
    <property type="entry name" value="Lcl_C"/>
    <property type="match status" value="1"/>
</dbReference>
<sequence>MTYLYVKEQSVKRIILTLVLCLLPLAHVYAQTCQTASITASTPTSRFTDNGDGTLVDSVTELMWKKCTEGQSYNATTFGCDGSAVNYTWQGALQQTSAVNNGGGFAGHVDWRLPNIKELNSIVERQCVDPVINLDIFPATPSSFFWSASPSAGDTGAWFVDFYNGFDSIDIKSNEYGVRLVRGGQ</sequence>
<dbReference type="PANTHER" id="PTHR35812">
    <property type="entry name" value="LIPOPROTEIN"/>
    <property type="match status" value="1"/>
</dbReference>
<dbReference type="AlphaFoldDB" id="A0A1X0XLG4"/>
<comment type="caution">
    <text evidence="3">The sequence shown here is derived from an EMBL/GenBank/DDBJ whole genome shotgun (WGS) entry which is preliminary data.</text>
</comment>
<gene>
    <name evidence="3" type="ORF">B5V00_16330</name>
</gene>